<dbReference type="InterPro" id="IPR016181">
    <property type="entry name" value="Acyl_CoA_acyltransferase"/>
</dbReference>
<dbReference type="InterPro" id="IPR000182">
    <property type="entry name" value="GNAT_dom"/>
</dbReference>
<dbReference type="Proteomes" id="UP000558113">
    <property type="component" value="Unassembled WGS sequence"/>
</dbReference>
<keyword evidence="3" id="KW-1185">Reference proteome</keyword>
<protein>
    <submittedName>
        <fullName evidence="2">GNAT family N-acetyltransferase</fullName>
    </submittedName>
</protein>
<name>A0A7X5BZQ9_9BACL</name>
<evidence type="ECO:0000313" key="3">
    <source>
        <dbReference type="Proteomes" id="UP000558113"/>
    </source>
</evidence>
<dbReference type="Pfam" id="PF00583">
    <property type="entry name" value="Acetyltransf_1"/>
    <property type="match status" value="1"/>
</dbReference>
<reference evidence="2 3" key="1">
    <citation type="submission" date="2020-01" db="EMBL/GenBank/DDBJ databases">
        <title>Paenibacillus soybeanensis sp. nov. isolated from the nodules of soybean (Glycine max(L.) Merr).</title>
        <authorList>
            <person name="Wang H."/>
        </authorList>
    </citation>
    <scope>NUCLEOTIDE SEQUENCE [LARGE SCALE GENOMIC DNA]</scope>
    <source>
        <strain evidence="2 3">DSM 23054</strain>
    </source>
</reference>
<dbReference type="GO" id="GO:0016747">
    <property type="term" value="F:acyltransferase activity, transferring groups other than amino-acyl groups"/>
    <property type="evidence" value="ECO:0007669"/>
    <property type="project" value="InterPro"/>
</dbReference>
<evidence type="ECO:0000259" key="1">
    <source>
        <dbReference type="PROSITE" id="PS51186"/>
    </source>
</evidence>
<feature type="domain" description="N-acetyltransferase" evidence="1">
    <location>
        <begin position="3"/>
        <end position="147"/>
    </location>
</feature>
<dbReference type="OrthoDB" id="2596764at2"/>
<sequence length="178" mass="20793">MKTEIRLIEKTDYEQAHAFQCEYLDMETIEDFMRRVKRDPDLYIVTVDGNEVVGVCYGSLSKKHDSVMNLNGIAVNLDETKNYARVGLGTNMLLIFETAVKKRSCYKIGVGSADDPKVEAFYLKNGFKPTELVVKGPNFEEMERIRVDDYESGHLRREDLRRRYNPREVIFIFEKYLE</sequence>
<dbReference type="RefSeq" id="WP_161695223.1">
    <property type="nucleotide sequence ID" value="NZ_JAAAMU010000002.1"/>
</dbReference>
<dbReference type="EMBL" id="JAAAMU010000002">
    <property type="protein sequence ID" value="NBC68445.1"/>
    <property type="molecule type" value="Genomic_DNA"/>
</dbReference>
<dbReference type="AlphaFoldDB" id="A0A7X5BZQ9"/>
<gene>
    <name evidence="2" type="ORF">GT003_05490</name>
</gene>
<proteinExistence type="predicted"/>
<dbReference type="PROSITE" id="PS51186">
    <property type="entry name" value="GNAT"/>
    <property type="match status" value="1"/>
</dbReference>
<comment type="caution">
    <text evidence="2">The sequence shown here is derived from an EMBL/GenBank/DDBJ whole genome shotgun (WGS) entry which is preliminary data.</text>
</comment>
<accession>A0A7X5BZQ9</accession>
<keyword evidence="2" id="KW-0808">Transferase</keyword>
<organism evidence="2 3">
    <name type="scientific">Paenibacillus sacheonensis</name>
    <dbReference type="NCBI Taxonomy" id="742054"/>
    <lineage>
        <taxon>Bacteria</taxon>
        <taxon>Bacillati</taxon>
        <taxon>Bacillota</taxon>
        <taxon>Bacilli</taxon>
        <taxon>Bacillales</taxon>
        <taxon>Paenibacillaceae</taxon>
        <taxon>Paenibacillus</taxon>
    </lineage>
</organism>
<evidence type="ECO:0000313" key="2">
    <source>
        <dbReference type="EMBL" id="NBC68445.1"/>
    </source>
</evidence>
<dbReference type="CDD" id="cd04301">
    <property type="entry name" value="NAT_SF"/>
    <property type="match status" value="1"/>
</dbReference>
<dbReference type="Gene3D" id="3.40.630.30">
    <property type="match status" value="1"/>
</dbReference>
<dbReference type="SUPFAM" id="SSF55729">
    <property type="entry name" value="Acyl-CoA N-acyltransferases (Nat)"/>
    <property type="match status" value="1"/>
</dbReference>